<evidence type="ECO:0000313" key="3">
    <source>
        <dbReference type="Proteomes" id="UP001208570"/>
    </source>
</evidence>
<sequence length="287" mass="31985">MGCTNDVLPALDRWCSGRRDCSFLVPNDELEKANQNCLKILKMYLQVDYTCYKGTFVVIGAIIGTLVRAFHNLIVNCYAADIKGCGTSNSPWIIVASPGQTITLTLIDFSANSKSPSSCPIVFGYVREVALGINYTICGGRHREGTLYTSTTNNVELYVMPRNKRNKLQFIIEYSTVVMTAVTAGALVLVVVAIVIGVVYIKKYRIRQETKYLTKTYSTLEKNAKFDYERTTLNQMTDNPPIWDGTLIADPRDSSNIRCACATLQMRDSVGMSPERQSLYSSIKSNQ</sequence>
<comment type="caution">
    <text evidence="2">The sequence shown here is derived from an EMBL/GenBank/DDBJ whole genome shotgun (WGS) entry which is preliminary data.</text>
</comment>
<evidence type="ECO:0000313" key="2">
    <source>
        <dbReference type="EMBL" id="KAK2143453.1"/>
    </source>
</evidence>
<dbReference type="InterPro" id="IPR043159">
    <property type="entry name" value="Lectin_gal-bd_sf"/>
</dbReference>
<proteinExistence type="predicted"/>
<gene>
    <name evidence="2" type="ORF">LSH36_839g03051</name>
</gene>
<dbReference type="SUPFAM" id="SSF49854">
    <property type="entry name" value="Spermadhesin, CUB domain"/>
    <property type="match status" value="1"/>
</dbReference>
<dbReference type="AlphaFoldDB" id="A0AAD9MTE2"/>
<protein>
    <recommendedName>
        <fullName evidence="4">SUEL-type lectin domain-containing protein</fullName>
    </recommendedName>
</protein>
<dbReference type="CDD" id="cd22823">
    <property type="entry name" value="Gal_Rha_Lectin"/>
    <property type="match status" value="1"/>
</dbReference>
<dbReference type="InterPro" id="IPR035914">
    <property type="entry name" value="Sperma_CUB_dom_sf"/>
</dbReference>
<keyword evidence="1" id="KW-0472">Membrane</keyword>
<accession>A0AAD9MTE2</accession>
<dbReference type="Proteomes" id="UP001208570">
    <property type="component" value="Unassembled WGS sequence"/>
</dbReference>
<evidence type="ECO:0000256" key="1">
    <source>
        <dbReference type="SAM" id="Phobius"/>
    </source>
</evidence>
<dbReference type="Gene3D" id="2.60.120.740">
    <property type="match status" value="1"/>
</dbReference>
<keyword evidence="3" id="KW-1185">Reference proteome</keyword>
<dbReference type="EMBL" id="JAODUP010000839">
    <property type="protein sequence ID" value="KAK2143453.1"/>
    <property type="molecule type" value="Genomic_DNA"/>
</dbReference>
<keyword evidence="1" id="KW-0812">Transmembrane</keyword>
<feature type="transmembrane region" description="Helical" evidence="1">
    <location>
        <begin position="174"/>
        <end position="201"/>
    </location>
</feature>
<reference evidence="2" key="1">
    <citation type="journal article" date="2023" name="Mol. Biol. Evol.">
        <title>Third-Generation Sequencing Reveals the Adaptive Role of the Epigenome in Three Deep-Sea Polychaetes.</title>
        <authorList>
            <person name="Perez M."/>
            <person name="Aroh O."/>
            <person name="Sun Y."/>
            <person name="Lan Y."/>
            <person name="Juniper S.K."/>
            <person name="Young C.R."/>
            <person name="Angers B."/>
            <person name="Qian P.Y."/>
        </authorList>
    </citation>
    <scope>NUCLEOTIDE SEQUENCE</scope>
    <source>
        <strain evidence="2">P08H-3</strain>
    </source>
</reference>
<organism evidence="2 3">
    <name type="scientific">Paralvinella palmiformis</name>
    <dbReference type="NCBI Taxonomy" id="53620"/>
    <lineage>
        <taxon>Eukaryota</taxon>
        <taxon>Metazoa</taxon>
        <taxon>Spiralia</taxon>
        <taxon>Lophotrochozoa</taxon>
        <taxon>Annelida</taxon>
        <taxon>Polychaeta</taxon>
        <taxon>Sedentaria</taxon>
        <taxon>Canalipalpata</taxon>
        <taxon>Terebellida</taxon>
        <taxon>Terebelliformia</taxon>
        <taxon>Alvinellidae</taxon>
        <taxon>Paralvinella</taxon>
    </lineage>
</organism>
<name>A0AAD9MTE2_9ANNE</name>
<evidence type="ECO:0008006" key="4">
    <source>
        <dbReference type="Google" id="ProtNLM"/>
    </source>
</evidence>
<keyword evidence="1" id="KW-1133">Transmembrane helix</keyword>